<feature type="transmembrane region" description="Helical" evidence="10">
    <location>
        <begin position="94"/>
        <end position="115"/>
    </location>
</feature>
<dbReference type="InterPro" id="IPR001499">
    <property type="entry name" value="GPCR_STE3"/>
</dbReference>
<evidence type="ECO:0000256" key="9">
    <source>
        <dbReference type="ARBA" id="ARBA00023224"/>
    </source>
</evidence>
<evidence type="ECO:0000313" key="12">
    <source>
        <dbReference type="Proteomes" id="UP000053558"/>
    </source>
</evidence>
<comment type="subcellular location">
    <subcellularLocation>
        <location evidence="1">Membrane</location>
        <topology evidence="1">Multi-pass membrane protein</topology>
    </subcellularLocation>
</comment>
<dbReference type="GO" id="GO:0005886">
    <property type="term" value="C:plasma membrane"/>
    <property type="evidence" value="ECO:0007669"/>
    <property type="project" value="TreeGrafter"/>
</dbReference>
<keyword evidence="12" id="KW-1185">Reference proteome</keyword>
<dbReference type="AlphaFoldDB" id="A0A5M3MBR0"/>
<gene>
    <name evidence="11" type="ORF">CONPUDRAFT_130891</name>
</gene>
<name>A0A5M3MBR0_CONPW</name>
<sequence length="132" mass="14653">GSVLYIFWTGVLCIVVAVNAVGWNNTIANFAPVWCDLTSRLIIGGAVAIPGATLCINRRLNQILKLQYQRDRVGTAISIPRDERITFWQSFHNAFVDACIGLGFPALAILLYYVVQQYRFAIVEDVGCYPAI</sequence>
<evidence type="ECO:0000313" key="11">
    <source>
        <dbReference type="EMBL" id="EIW76324.1"/>
    </source>
</evidence>
<organism evidence="11 12">
    <name type="scientific">Coniophora puteana (strain RWD-64-598)</name>
    <name type="common">Brown rot fungus</name>
    <dbReference type="NCBI Taxonomy" id="741705"/>
    <lineage>
        <taxon>Eukaryota</taxon>
        <taxon>Fungi</taxon>
        <taxon>Dikarya</taxon>
        <taxon>Basidiomycota</taxon>
        <taxon>Agaricomycotina</taxon>
        <taxon>Agaricomycetes</taxon>
        <taxon>Agaricomycetidae</taxon>
        <taxon>Boletales</taxon>
        <taxon>Coniophorineae</taxon>
        <taxon>Coniophoraceae</taxon>
        <taxon>Coniophora</taxon>
    </lineage>
</organism>
<proteinExistence type="inferred from homology"/>
<dbReference type="PRINTS" id="PR00899">
    <property type="entry name" value="GPCRSTE3"/>
</dbReference>
<evidence type="ECO:0000256" key="10">
    <source>
        <dbReference type="SAM" id="Phobius"/>
    </source>
</evidence>
<comment type="caution">
    <text evidence="11">The sequence shown here is derived from an EMBL/GenBank/DDBJ whole genome shotgun (WGS) entry which is preliminary data.</text>
</comment>
<evidence type="ECO:0000256" key="5">
    <source>
        <dbReference type="ARBA" id="ARBA00022989"/>
    </source>
</evidence>
<evidence type="ECO:0000256" key="8">
    <source>
        <dbReference type="ARBA" id="ARBA00023170"/>
    </source>
</evidence>
<keyword evidence="4 10" id="KW-0812">Transmembrane</keyword>
<keyword evidence="8" id="KW-0675">Receptor</keyword>
<evidence type="ECO:0000256" key="1">
    <source>
        <dbReference type="ARBA" id="ARBA00004141"/>
    </source>
</evidence>
<keyword evidence="6" id="KW-0297">G-protein coupled receptor</keyword>
<keyword evidence="3" id="KW-0589">Pheromone response</keyword>
<feature type="transmembrane region" description="Helical" evidence="10">
    <location>
        <begin position="37"/>
        <end position="56"/>
    </location>
</feature>
<evidence type="ECO:0000256" key="2">
    <source>
        <dbReference type="ARBA" id="ARBA00011085"/>
    </source>
</evidence>
<evidence type="ECO:0000256" key="6">
    <source>
        <dbReference type="ARBA" id="ARBA00023040"/>
    </source>
</evidence>
<keyword evidence="7 10" id="KW-0472">Membrane</keyword>
<dbReference type="GO" id="GO:0004932">
    <property type="term" value="F:mating-type factor pheromone receptor activity"/>
    <property type="evidence" value="ECO:0007669"/>
    <property type="project" value="InterPro"/>
</dbReference>
<reference evidence="12" key="1">
    <citation type="journal article" date="2012" name="Science">
        <title>The Paleozoic origin of enzymatic lignin decomposition reconstructed from 31 fungal genomes.</title>
        <authorList>
            <person name="Floudas D."/>
            <person name="Binder M."/>
            <person name="Riley R."/>
            <person name="Barry K."/>
            <person name="Blanchette R.A."/>
            <person name="Henrissat B."/>
            <person name="Martinez A.T."/>
            <person name="Otillar R."/>
            <person name="Spatafora J.W."/>
            <person name="Yadav J.S."/>
            <person name="Aerts A."/>
            <person name="Benoit I."/>
            <person name="Boyd A."/>
            <person name="Carlson A."/>
            <person name="Copeland A."/>
            <person name="Coutinho P.M."/>
            <person name="de Vries R.P."/>
            <person name="Ferreira P."/>
            <person name="Findley K."/>
            <person name="Foster B."/>
            <person name="Gaskell J."/>
            <person name="Glotzer D."/>
            <person name="Gorecki P."/>
            <person name="Heitman J."/>
            <person name="Hesse C."/>
            <person name="Hori C."/>
            <person name="Igarashi K."/>
            <person name="Jurgens J.A."/>
            <person name="Kallen N."/>
            <person name="Kersten P."/>
            <person name="Kohler A."/>
            <person name="Kuees U."/>
            <person name="Kumar T.K.A."/>
            <person name="Kuo A."/>
            <person name="LaButti K."/>
            <person name="Larrondo L.F."/>
            <person name="Lindquist E."/>
            <person name="Ling A."/>
            <person name="Lombard V."/>
            <person name="Lucas S."/>
            <person name="Lundell T."/>
            <person name="Martin R."/>
            <person name="McLaughlin D.J."/>
            <person name="Morgenstern I."/>
            <person name="Morin E."/>
            <person name="Murat C."/>
            <person name="Nagy L.G."/>
            <person name="Nolan M."/>
            <person name="Ohm R.A."/>
            <person name="Patyshakuliyeva A."/>
            <person name="Rokas A."/>
            <person name="Ruiz-Duenas F.J."/>
            <person name="Sabat G."/>
            <person name="Salamov A."/>
            <person name="Samejima M."/>
            <person name="Schmutz J."/>
            <person name="Slot J.C."/>
            <person name="St John F."/>
            <person name="Stenlid J."/>
            <person name="Sun H."/>
            <person name="Sun S."/>
            <person name="Syed K."/>
            <person name="Tsang A."/>
            <person name="Wiebenga A."/>
            <person name="Young D."/>
            <person name="Pisabarro A."/>
            <person name="Eastwood D.C."/>
            <person name="Martin F."/>
            <person name="Cullen D."/>
            <person name="Grigoriev I.V."/>
            <person name="Hibbett D.S."/>
        </authorList>
    </citation>
    <scope>NUCLEOTIDE SEQUENCE [LARGE SCALE GENOMIC DNA]</scope>
    <source>
        <strain evidence="12">RWD-64-598 SS2</strain>
    </source>
</reference>
<dbReference type="EMBL" id="JH711586">
    <property type="protein sequence ID" value="EIW76324.1"/>
    <property type="molecule type" value="Genomic_DNA"/>
</dbReference>
<keyword evidence="5 10" id="KW-1133">Transmembrane helix</keyword>
<dbReference type="PANTHER" id="PTHR28097">
    <property type="entry name" value="PHEROMONE A FACTOR RECEPTOR"/>
    <property type="match status" value="1"/>
</dbReference>
<dbReference type="KEGG" id="cput:CONPUDRAFT_130891"/>
<protein>
    <submittedName>
        <fullName evidence="11">STE3-domain-containing protein</fullName>
    </submittedName>
</protein>
<dbReference type="OrthoDB" id="2874149at2759"/>
<dbReference type="PANTHER" id="PTHR28097:SF1">
    <property type="entry name" value="PHEROMONE A FACTOR RECEPTOR"/>
    <property type="match status" value="1"/>
</dbReference>
<dbReference type="RefSeq" id="XP_007773560.1">
    <property type="nucleotide sequence ID" value="XM_007775370.1"/>
</dbReference>
<evidence type="ECO:0000256" key="7">
    <source>
        <dbReference type="ARBA" id="ARBA00023136"/>
    </source>
</evidence>
<feature type="non-terminal residue" evidence="11">
    <location>
        <position position="1"/>
    </location>
</feature>
<keyword evidence="9" id="KW-0807">Transducer</keyword>
<dbReference type="GeneID" id="19200298"/>
<evidence type="ECO:0000256" key="4">
    <source>
        <dbReference type="ARBA" id="ARBA00022692"/>
    </source>
</evidence>
<accession>A0A5M3MBR0</accession>
<dbReference type="Proteomes" id="UP000053558">
    <property type="component" value="Unassembled WGS sequence"/>
</dbReference>
<comment type="similarity">
    <text evidence="2">Belongs to the G-protein coupled receptor 4 family.</text>
</comment>
<feature type="transmembrane region" description="Helical" evidence="10">
    <location>
        <begin position="5"/>
        <end position="25"/>
    </location>
</feature>
<dbReference type="Pfam" id="PF02076">
    <property type="entry name" value="STE3"/>
    <property type="match status" value="1"/>
</dbReference>
<dbReference type="GO" id="GO:0000750">
    <property type="term" value="P:pheromone-dependent signal transduction involved in conjugation with cellular fusion"/>
    <property type="evidence" value="ECO:0007669"/>
    <property type="project" value="TreeGrafter"/>
</dbReference>
<evidence type="ECO:0000256" key="3">
    <source>
        <dbReference type="ARBA" id="ARBA00022507"/>
    </source>
</evidence>